<dbReference type="SMART" id="SM00906">
    <property type="entry name" value="Fungal_trans"/>
    <property type="match status" value="1"/>
</dbReference>
<evidence type="ECO:0000256" key="1">
    <source>
        <dbReference type="ARBA" id="ARBA00023242"/>
    </source>
</evidence>
<dbReference type="Proteomes" id="UP001521116">
    <property type="component" value="Unassembled WGS sequence"/>
</dbReference>
<protein>
    <recommendedName>
        <fullName evidence="2">Xylanolytic transcriptional activator regulatory domain-containing protein</fullName>
    </recommendedName>
</protein>
<sequence>MAEIFALTQALGLNIDPSEWPIPQWEKRLRRRLAWAVYVQDRWLSLNFGRSSHIQMEDWDVEPLNQEDFDSADAPGGATGCEHFLHLPDPYYSYRIETTMLTLHQLSQGYPKSLEIA</sequence>
<dbReference type="EMBL" id="JAJVDC020000043">
    <property type="protein sequence ID" value="KAL1631003.1"/>
    <property type="molecule type" value="Genomic_DNA"/>
</dbReference>
<name>A0ABR3SWQ2_9PEZI</name>
<dbReference type="PANTHER" id="PTHR31668:SF4">
    <property type="entry name" value="TRANSCRIPTIONAL ACTIVATOR PROTEIN DAL81"/>
    <property type="match status" value="1"/>
</dbReference>
<dbReference type="CDD" id="cd12148">
    <property type="entry name" value="fungal_TF_MHR"/>
    <property type="match status" value="1"/>
</dbReference>
<accession>A0ABR3SWQ2</accession>
<feature type="domain" description="Xylanolytic transcriptional activator regulatory" evidence="2">
    <location>
        <begin position="1"/>
        <end position="69"/>
    </location>
</feature>
<organism evidence="3 4">
    <name type="scientific">Neofusicoccum ribis</name>
    <dbReference type="NCBI Taxonomy" id="45134"/>
    <lineage>
        <taxon>Eukaryota</taxon>
        <taxon>Fungi</taxon>
        <taxon>Dikarya</taxon>
        <taxon>Ascomycota</taxon>
        <taxon>Pezizomycotina</taxon>
        <taxon>Dothideomycetes</taxon>
        <taxon>Dothideomycetes incertae sedis</taxon>
        <taxon>Botryosphaeriales</taxon>
        <taxon>Botryosphaeriaceae</taxon>
        <taxon>Neofusicoccum</taxon>
    </lineage>
</organism>
<keyword evidence="4" id="KW-1185">Reference proteome</keyword>
<evidence type="ECO:0000313" key="4">
    <source>
        <dbReference type="Proteomes" id="UP001521116"/>
    </source>
</evidence>
<reference evidence="3 4" key="1">
    <citation type="submission" date="2024-02" db="EMBL/GenBank/DDBJ databases">
        <title>De novo assembly and annotation of 12 fungi associated with fruit tree decline syndrome in Ontario, Canada.</title>
        <authorList>
            <person name="Sulman M."/>
            <person name="Ellouze W."/>
            <person name="Ilyukhin E."/>
        </authorList>
    </citation>
    <scope>NUCLEOTIDE SEQUENCE [LARGE SCALE GENOMIC DNA]</scope>
    <source>
        <strain evidence="3 4">M1-105</strain>
    </source>
</reference>
<keyword evidence="1" id="KW-0539">Nucleus</keyword>
<evidence type="ECO:0000259" key="2">
    <source>
        <dbReference type="SMART" id="SM00906"/>
    </source>
</evidence>
<dbReference type="InterPro" id="IPR007219">
    <property type="entry name" value="XnlR_reg_dom"/>
</dbReference>
<dbReference type="PANTHER" id="PTHR31668">
    <property type="entry name" value="GLUCOSE TRANSPORT TRANSCRIPTION REGULATOR RGT1-RELATED-RELATED"/>
    <property type="match status" value="1"/>
</dbReference>
<comment type="caution">
    <text evidence="3">The sequence shown here is derived from an EMBL/GenBank/DDBJ whole genome shotgun (WGS) entry which is preliminary data.</text>
</comment>
<gene>
    <name evidence="3" type="ORF">SLS56_004677</name>
</gene>
<proteinExistence type="predicted"/>
<evidence type="ECO:0000313" key="3">
    <source>
        <dbReference type="EMBL" id="KAL1631003.1"/>
    </source>
</evidence>
<dbReference type="Pfam" id="PF04082">
    <property type="entry name" value="Fungal_trans"/>
    <property type="match status" value="1"/>
</dbReference>
<dbReference type="InterPro" id="IPR050797">
    <property type="entry name" value="Carb_Metab_Trans_Reg"/>
</dbReference>